<dbReference type="Proteomes" id="UP000178517">
    <property type="component" value="Unassembled WGS sequence"/>
</dbReference>
<name>A0A1G1ZLJ0_9BACT</name>
<reference evidence="1 2" key="1">
    <citation type="journal article" date="2016" name="Nat. Commun.">
        <title>Thousands of microbial genomes shed light on interconnected biogeochemical processes in an aquifer system.</title>
        <authorList>
            <person name="Anantharaman K."/>
            <person name="Brown C.T."/>
            <person name="Hug L.A."/>
            <person name="Sharon I."/>
            <person name="Castelle C.J."/>
            <person name="Probst A.J."/>
            <person name="Thomas B.C."/>
            <person name="Singh A."/>
            <person name="Wilkins M.J."/>
            <person name="Karaoz U."/>
            <person name="Brodie E.L."/>
            <person name="Williams K.H."/>
            <person name="Hubbard S.S."/>
            <person name="Banfield J.F."/>
        </authorList>
    </citation>
    <scope>NUCLEOTIDE SEQUENCE [LARGE SCALE GENOMIC DNA]</scope>
</reference>
<proteinExistence type="predicted"/>
<protein>
    <submittedName>
        <fullName evidence="1">Uncharacterized protein</fullName>
    </submittedName>
</protein>
<comment type="caution">
    <text evidence="1">The sequence shown here is derived from an EMBL/GenBank/DDBJ whole genome shotgun (WGS) entry which is preliminary data.</text>
</comment>
<dbReference type="STRING" id="1798406.A3A04_00190"/>
<sequence length="136" mass="15681">MAFITRLKAEAKKQKLHLVVFQPEFEERSHEFENASEKERLKDPHYTATVAGKIYDHLFRKVKVADVCYVFNKDGYLGANTTGELFAAAITGKICYSHHPQMLMGTYPYDLYEEPAAQHLIHEVIRTPAELLKRLL</sequence>
<evidence type="ECO:0000313" key="1">
    <source>
        <dbReference type="EMBL" id="OGY65452.1"/>
    </source>
</evidence>
<accession>A0A1G1ZLJ0</accession>
<organism evidence="1 2">
    <name type="scientific">Candidatus Harrisonbacteria bacterium RIFCSPLOWO2_01_FULL_40_28</name>
    <dbReference type="NCBI Taxonomy" id="1798406"/>
    <lineage>
        <taxon>Bacteria</taxon>
        <taxon>Candidatus Harrisoniibacteriota</taxon>
    </lineage>
</organism>
<dbReference type="EMBL" id="MHJI01000016">
    <property type="protein sequence ID" value="OGY65452.1"/>
    <property type="molecule type" value="Genomic_DNA"/>
</dbReference>
<evidence type="ECO:0000313" key="2">
    <source>
        <dbReference type="Proteomes" id="UP000178517"/>
    </source>
</evidence>
<gene>
    <name evidence="1" type="ORF">A3A04_00190</name>
</gene>
<dbReference type="AlphaFoldDB" id="A0A1G1ZLJ0"/>